<dbReference type="EMBL" id="VVXK01000020">
    <property type="protein sequence ID" value="KAA2367235.1"/>
    <property type="molecule type" value="Genomic_DNA"/>
</dbReference>
<keyword evidence="1" id="KW-0812">Transmembrane</keyword>
<dbReference type="EMBL" id="VVXJ01000011">
    <property type="protein sequence ID" value="KAA2376037.1"/>
    <property type="molecule type" value="Genomic_DNA"/>
</dbReference>
<evidence type="ECO:0000256" key="1">
    <source>
        <dbReference type="SAM" id="Phobius"/>
    </source>
</evidence>
<comment type="caution">
    <text evidence="2">The sequence shown here is derived from an EMBL/GenBank/DDBJ whole genome shotgun (WGS) entry which is preliminary data.</text>
</comment>
<evidence type="ECO:0000313" key="2">
    <source>
        <dbReference type="EMBL" id="KAA2367235.1"/>
    </source>
</evidence>
<name>A0A5B3G117_9BACT</name>
<accession>A0A5B3G117</accession>
<dbReference type="RefSeq" id="WP_118406064.1">
    <property type="nucleotide sequence ID" value="NZ_CATVWL010000016.1"/>
</dbReference>
<keyword evidence="1" id="KW-1133">Transmembrane helix</keyword>
<dbReference type="Proteomes" id="UP000322658">
    <property type="component" value="Unassembled WGS sequence"/>
</dbReference>
<reference evidence="4 5" key="1">
    <citation type="journal article" date="2019" name="Nat. Med.">
        <title>A library of human gut bacterial isolates paired with longitudinal multiomics data enables mechanistic microbiome research.</title>
        <authorList>
            <person name="Poyet M."/>
            <person name="Groussin M."/>
            <person name="Gibbons S.M."/>
            <person name="Avila-Pacheco J."/>
            <person name="Jiang X."/>
            <person name="Kearney S.M."/>
            <person name="Perrotta A.R."/>
            <person name="Berdy B."/>
            <person name="Zhao S."/>
            <person name="Lieberman T.D."/>
            <person name="Swanson P.K."/>
            <person name="Smith M."/>
            <person name="Roesemann S."/>
            <person name="Alexander J.E."/>
            <person name="Rich S.A."/>
            <person name="Livny J."/>
            <person name="Vlamakis H."/>
            <person name="Clish C."/>
            <person name="Bullock K."/>
            <person name="Deik A."/>
            <person name="Scott J."/>
            <person name="Pierce K.A."/>
            <person name="Xavier R.J."/>
            <person name="Alm E.J."/>
        </authorList>
    </citation>
    <scope>NUCLEOTIDE SEQUENCE [LARGE SCALE GENOMIC DNA]</scope>
    <source>
        <strain evidence="3 4">BIOML-A1</strain>
        <strain evidence="2 5">BIOML-A2</strain>
    </source>
</reference>
<evidence type="ECO:0000313" key="3">
    <source>
        <dbReference type="EMBL" id="KAA2376037.1"/>
    </source>
</evidence>
<sequence length="120" mass="13524">MDLMHMIGETSLMMGFTFIVGMAFAYVLKLMTFFFSRLNGTEISALLRKGRIWGRAYRMDIARTDRYIRSVARIGGDVSADPDADHAMDALAEYHLGTPGDAARQDSEMTRLYELHHGTV</sequence>
<protein>
    <submittedName>
        <fullName evidence="2">Uncharacterized protein</fullName>
    </submittedName>
</protein>
<dbReference type="Proteomes" id="UP000323567">
    <property type="component" value="Unassembled WGS sequence"/>
</dbReference>
<evidence type="ECO:0000313" key="5">
    <source>
        <dbReference type="Proteomes" id="UP000323567"/>
    </source>
</evidence>
<evidence type="ECO:0000313" key="4">
    <source>
        <dbReference type="Proteomes" id="UP000322658"/>
    </source>
</evidence>
<gene>
    <name evidence="3" type="ORF">F2Y07_06265</name>
    <name evidence="2" type="ORF">F2Y13_12155</name>
</gene>
<feature type="transmembrane region" description="Helical" evidence="1">
    <location>
        <begin position="12"/>
        <end position="35"/>
    </location>
</feature>
<organism evidence="2 5">
    <name type="scientific">Alistipes shahii</name>
    <dbReference type="NCBI Taxonomy" id="328814"/>
    <lineage>
        <taxon>Bacteria</taxon>
        <taxon>Pseudomonadati</taxon>
        <taxon>Bacteroidota</taxon>
        <taxon>Bacteroidia</taxon>
        <taxon>Bacteroidales</taxon>
        <taxon>Rikenellaceae</taxon>
        <taxon>Alistipes</taxon>
    </lineage>
</organism>
<proteinExistence type="predicted"/>
<keyword evidence="1" id="KW-0472">Membrane</keyword>
<dbReference type="AlphaFoldDB" id="A0A5B3G117"/>